<name>A0A975SQQ8_9RHOO</name>
<protein>
    <submittedName>
        <fullName evidence="1">Uncharacterized protein</fullName>
    </submittedName>
</protein>
<reference evidence="1" key="1">
    <citation type="submission" date="2020-11" db="EMBL/GenBank/DDBJ databases">
        <title>Azospira inquinata sp. nov.</title>
        <authorList>
            <person name="Moe W.M."/>
            <person name="Mikes M.C."/>
        </authorList>
    </citation>
    <scope>NUCLEOTIDE SEQUENCE</scope>
    <source>
        <strain evidence="1">Azo-3</strain>
    </source>
</reference>
<sequence length="54" mass="5931">MASTSNRTRRSTLERRCLSKAAKRLFLSSSKEVRKAVYAAECSSRNKPALGAGK</sequence>
<dbReference type="Proteomes" id="UP000683428">
    <property type="component" value="Chromosome"/>
</dbReference>
<organism evidence="1 2">
    <name type="scientific">Azospira inquinata</name>
    <dbReference type="NCBI Taxonomy" id="2785627"/>
    <lineage>
        <taxon>Bacteria</taxon>
        <taxon>Pseudomonadati</taxon>
        <taxon>Pseudomonadota</taxon>
        <taxon>Betaproteobacteria</taxon>
        <taxon>Rhodocyclales</taxon>
        <taxon>Rhodocyclaceae</taxon>
        <taxon>Azospira</taxon>
    </lineage>
</organism>
<dbReference type="RefSeq" id="WP_216130763.1">
    <property type="nucleotide sequence ID" value="NZ_CP064782.1"/>
</dbReference>
<dbReference type="EMBL" id="CP064782">
    <property type="protein sequence ID" value="QWT50240.1"/>
    <property type="molecule type" value="Genomic_DNA"/>
</dbReference>
<accession>A0A975SQQ8</accession>
<proteinExistence type="predicted"/>
<evidence type="ECO:0000313" key="2">
    <source>
        <dbReference type="Proteomes" id="UP000683428"/>
    </source>
</evidence>
<dbReference type="KEGG" id="aiq:Azoinq_06540"/>
<evidence type="ECO:0000313" key="1">
    <source>
        <dbReference type="EMBL" id="QWT50240.1"/>
    </source>
</evidence>
<keyword evidence="2" id="KW-1185">Reference proteome</keyword>
<dbReference type="AlphaFoldDB" id="A0A975SQQ8"/>
<gene>
    <name evidence="1" type="ORF">Azoinq_06540</name>
</gene>